<keyword evidence="2" id="KW-0732">Signal</keyword>
<dbReference type="Pfam" id="PF20434">
    <property type="entry name" value="BD-FAE"/>
    <property type="match status" value="1"/>
</dbReference>
<evidence type="ECO:0000313" key="4">
    <source>
        <dbReference type="EMBL" id="MBU3855541.1"/>
    </source>
</evidence>
<dbReference type="PANTHER" id="PTHR48081">
    <property type="entry name" value="AB HYDROLASE SUPERFAMILY PROTEIN C4A8.06C"/>
    <property type="match status" value="1"/>
</dbReference>
<evidence type="ECO:0000256" key="2">
    <source>
        <dbReference type="SAM" id="SignalP"/>
    </source>
</evidence>
<gene>
    <name evidence="4" type="ORF">H9928_03105</name>
</gene>
<dbReference type="InterPro" id="IPR049492">
    <property type="entry name" value="BD-FAE-like_dom"/>
</dbReference>
<dbReference type="InterPro" id="IPR050300">
    <property type="entry name" value="GDXG_lipolytic_enzyme"/>
</dbReference>
<dbReference type="GO" id="GO:0016787">
    <property type="term" value="F:hydrolase activity"/>
    <property type="evidence" value="ECO:0007669"/>
    <property type="project" value="UniProtKB-KW"/>
</dbReference>
<dbReference type="EMBL" id="JAHLFJ010000031">
    <property type="protein sequence ID" value="MBU3855541.1"/>
    <property type="molecule type" value="Genomic_DNA"/>
</dbReference>
<reference evidence="4" key="2">
    <citation type="submission" date="2021-04" db="EMBL/GenBank/DDBJ databases">
        <authorList>
            <person name="Gilroy R."/>
        </authorList>
    </citation>
    <scope>NUCLEOTIDE SEQUENCE</scope>
    <source>
        <strain evidence="4">8470</strain>
    </source>
</reference>
<accession>A0A948X2B7</accession>
<dbReference type="Gene3D" id="3.40.50.1820">
    <property type="entry name" value="alpha/beta hydrolase"/>
    <property type="match status" value="1"/>
</dbReference>
<dbReference type="PANTHER" id="PTHR48081:SF9">
    <property type="entry name" value="CARBOXYLESTERASE"/>
    <property type="match status" value="1"/>
</dbReference>
<proteinExistence type="predicted"/>
<dbReference type="AlphaFoldDB" id="A0A948X2B7"/>
<dbReference type="SUPFAM" id="SSF53474">
    <property type="entry name" value="alpha/beta-Hydrolases"/>
    <property type="match status" value="1"/>
</dbReference>
<dbReference type="Proteomes" id="UP000784286">
    <property type="component" value="Unassembled WGS sequence"/>
</dbReference>
<feature type="domain" description="BD-FAE-like" evidence="3">
    <location>
        <begin position="46"/>
        <end position="147"/>
    </location>
</feature>
<comment type="caution">
    <text evidence="4">The sequence shown here is derived from an EMBL/GenBank/DDBJ whole genome shotgun (WGS) entry which is preliminary data.</text>
</comment>
<evidence type="ECO:0000256" key="1">
    <source>
        <dbReference type="ARBA" id="ARBA00022801"/>
    </source>
</evidence>
<protein>
    <submittedName>
        <fullName evidence="4">Alpha/beta hydrolase</fullName>
    </submittedName>
</protein>
<sequence length="273" mass="30747">MKKVILIMMAMLVCGIAFAEELKYAAVYDIPYRKMENAYVSERCKLDIYYPEDTAGCPVVVWFHGGGLTQGSKSFPWKLKEKQMVLVAVNYRLLPEVEIGECIDDAAAAVAWVFREIGKYGGDKKKIFISGHSAGGYLTAMIGLDKRWLAEYGTDADSIAGLIPFSGQMISHFAYREMKGIGNLQPLIDEYAPLFHVRKDAPPLILITGDRNIELFGRYEENAYMWRMMKLTGHAETCLYEIDGHGHGSMVEPAYHILEYHIKKILGMPVSDN</sequence>
<evidence type="ECO:0000313" key="5">
    <source>
        <dbReference type="Proteomes" id="UP000784286"/>
    </source>
</evidence>
<evidence type="ECO:0000259" key="3">
    <source>
        <dbReference type="Pfam" id="PF20434"/>
    </source>
</evidence>
<name>A0A948X2B7_9BACT</name>
<keyword evidence="1 4" id="KW-0378">Hydrolase</keyword>
<feature type="chain" id="PRO_5037843576" evidence="2">
    <location>
        <begin position="20"/>
        <end position="273"/>
    </location>
</feature>
<feature type="signal peptide" evidence="2">
    <location>
        <begin position="1"/>
        <end position="19"/>
    </location>
</feature>
<dbReference type="InterPro" id="IPR029058">
    <property type="entry name" value="AB_hydrolase_fold"/>
</dbReference>
<organism evidence="4 5">
    <name type="scientific">Candidatus Phocaeicola excrementipullorum</name>
    <dbReference type="NCBI Taxonomy" id="2838731"/>
    <lineage>
        <taxon>Bacteria</taxon>
        <taxon>Pseudomonadati</taxon>
        <taxon>Bacteroidota</taxon>
        <taxon>Bacteroidia</taxon>
        <taxon>Bacteroidales</taxon>
        <taxon>Bacteroidaceae</taxon>
        <taxon>Phocaeicola</taxon>
    </lineage>
</organism>
<reference evidence="4" key="1">
    <citation type="journal article" date="2021" name="PeerJ">
        <title>Extensive microbial diversity within the chicken gut microbiome revealed by metagenomics and culture.</title>
        <authorList>
            <person name="Gilroy R."/>
            <person name="Ravi A."/>
            <person name="Getino M."/>
            <person name="Pursley I."/>
            <person name="Horton D.L."/>
            <person name="Alikhan N.F."/>
            <person name="Baker D."/>
            <person name="Gharbi K."/>
            <person name="Hall N."/>
            <person name="Watson M."/>
            <person name="Adriaenssens E.M."/>
            <person name="Foster-Nyarko E."/>
            <person name="Jarju S."/>
            <person name="Secka A."/>
            <person name="Antonio M."/>
            <person name="Oren A."/>
            <person name="Chaudhuri R.R."/>
            <person name="La Ragione R."/>
            <person name="Hildebrand F."/>
            <person name="Pallen M.J."/>
        </authorList>
    </citation>
    <scope>NUCLEOTIDE SEQUENCE</scope>
    <source>
        <strain evidence="4">8470</strain>
    </source>
</reference>